<dbReference type="KEGG" id="apol:K9D25_22580"/>
<evidence type="ECO:0000259" key="5">
    <source>
        <dbReference type="Pfam" id="PF01266"/>
    </source>
</evidence>
<dbReference type="Gene3D" id="3.50.50.60">
    <property type="entry name" value="FAD/NAD(P)-binding domain"/>
    <property type="match status" value="1"/>
</dbReference>
<feature type="domain" description="FAD dependent oxidoreductase" evidence="5">
    <location>
        <begin position="6"/>
        <end position="367"/>
    </location>
</feature>
<dbReference type="InterPro" id="IPR045170">
    <property type="entry name" value="MTOX"/>
</dbReference>
<evidence type="ECO:0000313" key="7">
    <source>
        <dbReference type="Proteomes" id="UP000831684"/>
    </source>
</evidence>
<keyword evidence="2" id="KW-0285">Flavoprotein</keyword>
<dbReference type="NCBIfam" id="NF008425">
    <property type="entry name" value="PRK11259.1"/>
    <property type="match status" value="1"/>
</dbReference>
<dbReference type="PANTHER" id="PTHR10961">
    <property type="entry name" value="PEROXISOMAL SARCOSINE OXIDASE"/>
    <property type="match status" value="1"/>
</dbReference>
<evidence type="ECO:0000256" key="3">
    <source>
        <dbReference type="ARBA" id="ARBA00022827"/>
    </source>
</evidence>
<dbReference type="AlphaFoldDB" id="A0A9E7CXB8"/>
<evidence type="ECO:0000256" key="2">
    <source>
        <dbReference type="ARBA" id="ARBA00022630"/>
    </source>
</evidence>
<reference evidence="6" key="1">
    <citation type="submission" date="2021-09" db="EMBL/GenBank/DDBJ databases">
        <title>Network and meta-omics reveal the key degrader and cooperation patterns in an efficient 1,4-dioxane-degrading microbial community.</title>
        <authorList>
            <person name="Dai C."/>
        </authorList>
    </citation>
    <scope>NUCLEOTIDE SEQUENCE</scope>
    <source>
        <strain evidence="6">ZM13</strain>
        <plasmid evidence="6">pB</plasmid>
    </source>
</reference>
<evidence type="ECO:0000256" key="1">
    <source>
        <dbReference type="ARBA" id="ARBA00001974"/>
    </source>
</evidence>
<dbReference type="RefSeq" id="WP_244451258.1">
    <property type="nucleotide sequence ID" value="NZ_CP083241.1"/>
</dbReference>
<dbReference type="Proteomes" id="UP000831684">
    <property type="component" value="Plasmid pB"/>
</dbReference>
<dbReference type="GO" id="GO:0008115">
    <property type="term" value="F:sarcosine oxidase activity"/>
    <property type="evidence" value="ECO:0007669"/>
    <property type="project" value="TreeGrafter"/>
</dbReference>
<dbReference type="InterPro" id="IPR006076">
    <property type="entry name" value="FAD-dep_OxRdtase"/>
</dbReference>
<dbReference type="EMBL" id="CP083241">
    <property type="protein sequence ID" value="UOK73643.1"/>
    <property type="molecule type" value="Genomic_DNA"/>
</dbReference>
<dbReference type="GO" id="GO:0050131">
    <property type="term" value="F:N-methyl-L-amino-acid oxidase activity"/>
    <property type="evidence" value="ECO:0007669"/>
    <property type="project" value="UniProtKB-EC"/>
</dbReference>
<keyword evidence="6" id="KW-0614">Plasmid</keyword>
<dbReference type="PANTHER" id="PTHR10961:SF7">
    <property type="entry name" value="FAD DEPENDENT OXIDOREDUCTASE DOMAIN-CONTAINING PROTEIN"/>
    <property type="match status" value="1"/>
</dbReference>
<organism evidence="6 7">
    <name type="scientific">Ancylobacter polymorphus</name>
    <dbReference type="NCBI Taxonomy" id="223390"/>
    <lineage>
        <taxon>Bacteria</taxon>
        <taxon>Pseudomonadati</taxon>
        <taxon>Pseudomonadota</taxon>
        <taxon>Alphaproteobacteria</taxon>
        <taxon>Hyphomicrobiales</taxon>
        <taxon>Xanthobacteraceae</taxon>
        <taxon>Ancylobacter</taxon>
    </lineage>
</organism>
<name>A0A9E7CXB8_9HYPH</name>
<keyword evidence="3" id="KW-0274">FAD</keyword>
<comment type="cofactor">
    <cofactor evidence="1">
        <name>FAD</name>
        <dbReference type="ChEBI" id="CHEBI:57692"/>
    </cofactor>
</comment>
<proteinExistence type="predicted"/>
<dbReference type="SUPFAM" id="SSF54373">
    <property type="entry name" value="FAD-linked reductases, C-terminal domain"/>
    <property type="match status" value="1"/>
</dbReference>
<dbReference type="EC" id="1.5.3.2" evidence="6"/>
<dbReference type="SUPFAM" id="SSF51905">
    <property type="entry name" value="FAD/NAD(P)-binding domain"/>
    <property type="match status" value="1"/>
</dbReference>
<evidence type="ECO:0000313" key="6">
    <source>
        <dbReference type="EMBL" id="UOK73643.1"/>
    </source>
</evidence>
<gene>
    <name evidence="6" type="primary">solA</name>
    <name evidence="6" type="ORF">K9D25_22580</name>
</gene>
<protein>
    <submittedName>
        <fullName evidence="6">N-methyl-L-tryptophan oxidase</fullName>
        <ecNumber evidence="6">1.5.3.2</ecNumber>
    </submittedName>
</protein>
<keyword evidence="4 6" id="KW-0560">Oxidoreductase</keyword>
<geneLocation type="plasmid" evidence="6 7">
    <name>pB</name>
</geneLocation>
<sequence>MERTQVAVVGLGAMGMATLYQLARRGVDVIGIDRFEPPHDVGSSHGETRITRQAVGEGRDYVPFVLASHAIWRELEVLSGEPLLEACGVLVLAPGSGISSHHGKRDFVARSIETAREFGIPHEVLDGVTARQRFPQFKGISDDDKVYFEPGGGYVRPERCIAVQRDQACALGARLRLRAQVTSIRQDGDVVRIGIGGDEIVADRVVVAAGAWTAPLLGAPFDRVLTVRRQVLHWFKLADVTAHAGAPVFIWMHGAGDEDYFYGFPPLANDDRLKVATEQYVAATTAETLEREVSASESEAMWRSHVAGRITGVTPEPVQAAACLYTVTPDSGFVIDHHPQMRRVMVISACSGHGFKHSAGIGQAVAEAVTGAPSSFDLSPFSLRRFQQAGVRMTLCNVRRCLLAGCE</sequence>
<dbReference type="GO" id="GO:0050660">
    <property type="term" value="F:flavin adenine dinucleotide binding"/>
    <property type="evidence" value="ECO:0007669"/>
    <property type="project" value="InterPro"/>
</dbReference>
<dbReference type="Pfam" id="PF01266">
    <property type="entry name" value="DAO"/>
    <property type="match status" value="1"/>
</dbReference>
<dbReference type="InterPro" id="IPR036188">
    <property type="entry name" value="FAD/NAD-bd_sf"/>
</dbReference>
<evidence type="ECO:0000256" key="4">
    <source>
        <dbReference type="ARBA" id="ARBA00023002"/>
    </source>
</evidence>
<dbReference type="Gene3D" id="3.30.9.10">
    <property type="entry name" value="D-Amino Acid Oxidase, subunit A, domain 2"/>
    <property type="match status" value="1"/>
</dbReference>
<accession>A0A9E7CXB8</accession>